<dbReference type="PANTHER" id="PTHR12526:SF634">
    <property type="entry name" value="BLL3361 PROTEIN"/>
    <property type="match status" value="1"/>
</dbReference>
<dbReference type="PANTHER" id="PTHR12526">
    <property type="entry name" value="GLYCOSYLTRANSFERASE"/>
    <property type="match status" value="1"/>
</dbReference>
<dbReference type="Gene3D" id="3.40.50.2000">
    <property type="entry name" value="Glycogen Phosphorylase B"/>
    <property type="match status" value="2"/>
</dbReference>
<dbReference type="KEGG" id="amuc:Pan181_46770"/>
<dbReference type="RefSeq" id="WP_145250425.1">
    <property type="nucleotide sequence ID" value="NZ_CP036278.1"/>
</dbReference>
<evidence type="ECO:0008006" key="3">
    <source>
        <dbReference type="Google" id="ProtNLM"/>
    </source>
</evidence>
<gene>
    <name evidence="1" type="ORF">Pan181_46770</name>
</gene>
<dbReference type="SUPFAM" id="SSF53756">
    <property type="entry name" value="UDP-Glycosyltransferase/glycogen phosphorylase"/>
    <property type="match status" value="1"/>
</dbReference>
<dbReference type="OrthoDB" id="9764674at2"/>
<sequence length="514" mass="57084">MQIVFSHYHLNAAGVTQVILNQLRSLASLKGSSRPERVGVLYGGRHDGWPDAVWNELDGGKLETVLMPLPTLDYSQLPTLREEELADEVAELLASHGFMHDNTLLHLHNHSLGKNVSWPGAVQLLAKRGYRQLLQIHDFVEDFRPSNYRHLATSWHTDDPTQVAAKQYPTAAGIHYATLSSRDESMLASAGIESQRIHQLPNPVAEFHGLSNPKSVAEKVRDELQIPRDSRLVLYPVRGIRRKNLGELLLHAAVSEPNTWHALTLAPTNPIEIPSYERWQRLSESLGLRCLFNVCGGGSSQFLDTLAASDALITTSVAEGFGMVYLEAWLADKSLVGRDLPAITCDFKQEGLQLDNLYETLQVPLDLVGDRSSLAETLLLAYEWACESYGVPPTSRDETLAAIDTLLSNDTIDFALLPSRFQELVIRRVAVEPELLRESIASATHECDAAVIEQNAKLAREHYSLAAIVGKLAKAYKHVAKEPAPQAIQPAPHGARILDQFLRVDRLHAIRFEE</sequence>
<dbReference type="AlphaFoldDB" id="A0A518AUN8"/>
<keyword evidence="2" id="KW-1185">Reference proteome</keyword>
<evidence type="ECO:0000313" key="2">
    <source>
        <dbReference type="Proteomes" id="UP000315750"/>
    </source>
</evidence>
<proteinExistence type="predicted"/>
<organism evidence="1 2">
    <name type="scientific">Aeoliella mucimassa</name>
    <dbReference type="NCBI Taxonomy" id="2527972"/>
    <lineage>
        <taxon>Bacteria</taxon>
        <taxon>Pseudomonadati</taxon>
        <taxon>Planctomycetota</taxon>
        <taxon>Planctomycetia</taxon>
        <taxon>Pirellulales</taxon>
        <taxon>Lacipirellulaceae</taxon>
        <taxon>Aeoliella</taxon>
    </lineage>
</organism>
<name>A0A518AUN8_9BACT</name>
<dbReference type="EMBL" id="CP036278">
    <property type="protein sequence ID" value="QDU58441.1"/>
    <property type="molecule type" value="Genomic_DNA"/>
</dbReference>
<reference evidence="1 2" key="1">
    <citation type="submission" date="2019-02" db="EMBL/GenBank/DDBJ databases">
        <title>Deep-cultivation of Planctomycetes and their phenomic and genomic characterization uncovers novel biology.</title>
        <authorList>
            <person name="Wiegand S."/>
            <person name="Jogler M."/>
            <person name="Boedeker C."/>
            <person name="Pinto D."/>
            <person name="Vollmers J."/>
            <person name="Rivas-Marin E."/>
            <person name="Kohn T."/>
            <person name="Peeters S.H."/>
            <person name="Heuer A."/>
            <person name="Rast P."/>
            <person name="Oberbeckmann S."/>
            <person name="Bunk B."/>
            <person name="Jeske O."/>
            <person name="Meyerdierks A."/>
            <person name="Storesund J.E."/>
            <person name="Kallscheuer N."/>
            <person name="Luecker S."/>
            <person name="Lage O.M."/>
            <person name="Pohl T."/>
            <person name="Merkel B.J."/>
            <person name="Hornburger P."/>
            <person name="Mueller R.-W."/>
            <person name="Bruemmer F."/>
            <person name="Labrenz M."/>
            <person name="Spormann A.M."/>
            <person name="Op den Camp H."/>
            <person name="Overmann J."/>
            <person name="Amann R."/>
            <person name="Jetten M.S.M."/>
            <person name="Mascher T."/>
            <person name="Medema M.H."/>
            <person name="Devos D.P."/>
            <person name="Kaster A.-K."/>
            <person name="Ovreas L."/>
            <person name="Rohde M."/>
            <person name="Galperin M.Y."/>
            <person name="Jogler C."/>
        </authorList>
    </citation>
    <scope>NUCLEOTIDE SEQUENCE [LARGE SCALE GENOMIC DNA]</scope>
    <source>
        <strain evidence="1 2">Pan181</strain>
    </source>
</reference>
<accession>A0A518AUN8</accession>
<evidence type="ECO:0000313" key="1">
    <source>
        <dbReference type="EMBL" id="QDU58441.1"/>
    </source>
</evidence>
<dbReference type="Proteomes" id="UP000315750">
    <property type="component" value="Chromosome"/>
</dbReference>
<protein>
    <recommendedName>
        <fullName evidence="3">Glycosyl transferases group 1</fullName>
    </recommendedName>
</protein>